<organism evidence="1 2">
    <name type="scientific">Hyalomma asiaticum</name>
    <name type="common">Tick</name>
    <dbReference type="NCBI Taxonomy" id="266040"/>
    <lineage>
        <taxon>Eukaryota</taxon>
        <taxon>Metazoa</taxon>
        <taxon>Ecdysozoa</taxon>
        <taxon>Arthropoda</taxon>
        <taxon>Chelicerata</taxon>
        <taxon>Arachnida</taxon>
        <taxon>Acari</taxon>
        <taxon>Parasitiformes</taxon>
        <taxon>Ixodida</taxon>
        <taxon>Ixodoidea</taxon>
        <taxon>Ixodidae</taxon>
        <taxon>Hyalomminae</taxon>
        <taxon>Hyalomma</taxon>
    </lineage>
</organism>
<comment type="caution">
    <text evidence="1">The sequence shown here is derived from an EMBL/GenBank/DDBJ whole genome shotgun (WGS) entry which is preliminary data.</text>
</comment>
<dbReference type="Proteomes" id="UP000821845">
    <property type="component" value="Chromosome 9"/>
</dbReference>
<evidence type="ECO:0000313" key="1">
    <source>
        <dbReference type="EMBL" id="KAH6921662.1"/>
    </source>
</evidence>
<accession>A0ACB7RGP1</accession>
<name>A0ACB7RGP1_HYAAI</name>
<protein>
    <submittedName>
        <fullName evidence="1">Uncharacterized protein</fullName>
    </submittedName>
</protein>
<sequence length="162" mass="18346">MGQAGSTYPPGPFRPATWAGAFVTMVEFSEIPEKRESLSPSQSWIEEKRITVGGYTMTAACKIHKDYSDQVSVTFGIALSCGDWDDRVEWPFYKTVTLTVPHLGDYYKDLKLPIILYGDDAGQKPRRGRSNPARWTEPLYWDKVSLGNFIHNQVLRVNIEIA</sequence>
<evidence type="ECO:0000313" key="2">
    <source>
        <dbReference type="Proteomes" id="UP000821845"/>
    </source>
</evidence>
<gene>
    <name evidence="1" type="ORF">HPB50_003940</name>
</gene>
<keyword evidence="2" id="KW-1185">Reference proteome</keyword>
<dbReference type="EMBL" id="CM023489">
    <property type="protein sequence ID" value="KAH6921662.1"/>
    <property type="molecule type" value="Genomic_DNA"/>
</dbReference>
<reference evidence="1" key="1">
    <citation type="submission" date="2020-05" db="EMBL/GenBank/DDBJ databases">
        <title>Large-scale comparative analyses of tick genomes elucidate their genetic diversity and vector capacities.</title>
        <authorList>
            <person name="Jia N."/>
            <person name="Wang J."/>
            <person name="Shi W."/>
            <person name="Du L."/>
            <person name="Sun Y."/>
            <person name="Zhan W."/>
            <person name="Jiang J."/>
            <person name="Wang Q."/>
            <person name="Zhang B."/>
            <person name="Ji P."/>
            <person name="Sakyi L.B."/>
            <person name="Cui X."/>
            <person name="Yuan T."/>
            <person name="Jiang B."/>
            <person name="Yang W."/>
            <person name="Lam T.T.-Y."/>
            <person name="Chang Q."/>
            <person name="Ding S."/>
            <person name="Wang X."/>
            <person name="Zhu J."/>
            <person name="Ruan X."/>
            <person name="Zhao L."/>
            <person name="Wei J."/>
            <person name="Que T."/>
            <person name="Du C."/>
            <person name="Cheng J."/>
            <person name="Dai P."/>
            <person name="Han X."/>
            <person name="Huang E."/>
            <person name="Gao Y."/>
            <person name="Liu J."/>
            <person name="Shao H."/>
            <person name="Ye R."/>
            <person name="Li L."/>
            <person name="Wei W."/>
            <person name="Wang X."/>
            <person name="Wang C."/>
            <person name="Yang T."/>
            <person name="Huo Q."/>
            <person name="Li W."/>
            <person name="Guo W."/>
            <person name="Chen H."/>
            <person name="Zhou L."/>
            <person name="Ni X."/>
            <person name="Tian J."/>
            <person name="Zhou Y."/>
            <person name="Sheng Y."/>
            <person name="Liu T."/>
            <person name="Pan Y."/>
            <person name="Xia L."/>
            <person name="Li J."/>
            <person name="Zhao F."/>
            <person name="Cao W."/>
        </authorList>
    </citation>
    <scope>NUCLEOTIDE SEQUENCE</scope>
    <source>
        <strain evidence="1">Hyas-2018</strain>
    </source>
</reference>
<proteinExistence type="predicted"/>